<keyword evidence="2" id="KW-0560">Oxidoreductase</keyword>
<comment type="caution">
    <text evidence="4">The sequence shown here is derived from an EMBL/GenBank/DDBJ whole genome shotgun (WGS) entry which is preliminary data.</text>
</comment>
<protein>
    <submittedName>
        <fullName evidence="4">Nitroreductase family protein</fullName>
    </submittedName>
</protein>
<dbReference type="CDD" id="cd02137">
    <property type="entry name" value="MhqN-like"/>
    <property type="match status" value="1"/>
</dbReference>
<comment type="similarity">
    <text evidence="1">Belongs to the nitroreductase family.</text>
</comment>
<dbReference type="Proteomes" id="UP000215509">
    <property type="component" value="Unassembled WGS sequence"/>
</dbReference>
<feature type="domain" description="Nitroreductase" evidence="3">
    <location>
        <begin position="15"/>
        <end position="192"/>
    </location>
</feature>
<dbReference type="PANTHER" id="PTHR43673">
    <property type="entry name" value="NAD(P)H NITROREDUCTASE YDGI-RELATED"/>
    <property type="match status" value="1"/>
</dbReference>
<evidence type="ECO:0000256" key="1">
    <source>
        <dbReference type="ARBA" id="ARBA00007118"/>
    </source>
</evidence>
<dbReference type="GO" id="GO:0016491">
    <property type="term" value="F:oxidoreductase activity"/>
    <property type="evidence" value="ECO:0007669"/>
    <property type="project" value="UniProtKB-KW"/>
</dbReference>
<dbReference type="InterPro" id="IPR000415">
    <property type="entry name" value="Nitroreductase-like"/>
</dbReference>
<proteinExistence type="inferred from homology"/>
<dbReference type="EMBL" id="NMQW01000058">
    <property type="protein sequence ID" value="OXM82684.1"/>
    <property type="molecule type" value="Genomic_DNA"/>
</dbReference>
<keyword evidence="5" id="KW-1185">Reference proteome</keyword>
<dbReference type="InterPro" id="IPR029479">
    <property type="entry name" value="Nitroreductase"/>
</dbReference>
<evidence type="ECO:0000313" key="4">
    <source>
        <dbReference type="EMBL" id="OXM82684.1"/>
    </source>
</evidence>
<evidence type="ECO:0000313" key="5">
    <source>
        <dbReference type="Proteomes" id="UP000215509"/>
    </source>
</evidence>
<dbReference type="AlphaFoldDB" id="A0A229UH21"/>
<sequence>MGNVKKTNDFNEIVLGRRSVKMYDTNVKITREELSEILEKASRAPSSVNMQPWRFLVIDTEEGKAKLAALAPYNKSQVETSAAVIAVFIDLQNVDYMNEITARSVELGYMPHEVGEMMLNKFKPQLDSLSKSELSSINLIDAGLASMQLMLVARSYGYDTNPMGGYEKSKIAGTFGLDEERYQPVMLISIGKAAAEGHPTYRLPLATTTVWA</sequence>
<dbReference type="Gene3D" id="3.40.109.10">
    <property type="entry name" value="NADH Oxidase"/>
    <property type="match status" value="1"/>
</dbReference>
<dbReference type="PANTHER" id="PTHR43673:SF10">
    <property type="entry name" value="NADH DEHYDROGENASE_NAD(P)H NITROREDUCTASE XCC3605-RELATED"/>
    <property type="match status" value="1"/>
</dbReference>
<accession>A0A229UH21</accession>
<dbReference type="SUPFAM" id="SSF55469">
    <property type="entry name" value="FMN-dependent nitroreductase-like"/>
    <property type="match status" value="1"/>
</dbReference>
<dbReference type="OrthoDB" id="9782629at2"/>
<name>A0A229UH21_9BACL</name>
<gene>
    <name evidence="4" type="ORF">CF651_29695</name>
</gene>
<dbReference type="RefSeq" id="WP_094018489.1">
    <property type="nucleotide sequence ID" value="NZ_NMQW01000058.1"/>
</dbReference>
<reference evidence="4 5" key="1">
    <citation type="submission" date="2017-07" db="EMBL/GenBank/DDBJ databases">
        <title>Genome sequencing and assembly of Paenibacillus rigui.</title>
        <authorList>
            <person name="Mayilraj S."/>
        </authorList>
    </citation>
    <scope>NUCLEOTIDE SEQUENCE [LARGE SCALE GENOMIC DNA]</scope>
    <source>
        <strain evidence="4 5">JCM 16352</strain>
    </source>
</reference>
<evidence type="ECO:0000259" key="3">
    <source>
        <dbReference type="Pfam" id="PF00881"/>
    </source>
</evidence>
<dbReference type="Pfam" id="PF00881">
    <property type="entry name" value="Nitroreductase"/>
    <property type="match status" value="1"/>
</dbReference>
<evidence type="ECO:0000256" key="2">
    <source>
        <dbReference type="ARBA" id="ARBA00023002"/>
    </source>
</evidence>
<organism evidence="4 5">
    <name type="scientific">Paenibacillus rigui</name>
    <dbReference type="NCBI Taxonomy" id="554312"/>
    <lineage>
        <taxon>Bacteria</taxon>
        <taxon>Bacillati</taxon>
        <taxon>Bacillota</taxon>
        <taxon>Bacilli</taxon>
        <taxon>Bacillales</taxon>
        <taxon>Paenibacillaceae</taxon>
        <taxon>Paenibacillus</taxon>
    </lineage>
</organism>